<dbReference type="Pfam" id="PF23655">
    <property type="entry name" value="LYRM_2"/>
    <property type="match status" value="1"/>
</dbReference>
<evidence type="ECO:0000313" key="2">
    <source>
        <dbReference type="EMBL" id="PNR56937.1"/>
    </source>
</evidence>
<reference evidence="2 4" key="1">
    <citation type="journal article" date="2008" name="Science">
        <title>The Physcomitrella genome reveals evolutionary insights into the conquest of land by plants.</title>
        <authorList>
            <person name="Rensing S."/>
            <person name="Lang D."/>
            <person name="Zimmer A."/>
            <person name="Terry A."/>
            <person name="Salamov A."/>
            <person name="Shapiro H."/>
            <person name="Nishiyama T."/>
            <person name="Perroud P.-F."/>
            <person name="Lindquist E."/>
            <person name="Kamisugi Y."/>
            <person name="Tanahashi T."/>
            <person name="Sakakibara K."/>
            <person name="Fujita T."/>
            <person name="Oishi K."/>
            <person name="Shin-I T."/>
            <person name="Kuroki Y."/>
            <person name="Toyoda A."/>
            <person name="Suzuki Y."/>
            <person name="Hashimoto A."/>
            <person name="Yamaguchi K."/>
            <person name="Sugano A."/>
            <person name="Kohara Y."/>
            <person name="Fujiyama A."/>
            <person name="Anterola A."/>
            <person name="Aoki S."/>
            <person name="Ashton N."/>
            <person name="Barbazuk W.B."/>
            <person name="Barker E."/>
            <person name="Bennetzen J."/>
            <person name="Bezanilla M."/>
            <person name="Blankenship R."/>
            <person name="Cho S.H."/>
            <person name="Dutcher S."/>
            <person name="Estelle M."/>
            <person name="Fawcett J.A."/>
            <person name="Gundlach H."/>
            <person name="Hanada K."/>
            <person name="Heyl A."/>
            <person name="Hicks K.A."/>
            <person name="Hugh J."/>
            <person name="Lohr M."/>
            <person name="Mayer K."/>
            <person name="Melkozernov A."/>
            <person name="Murata T."/>
            <person name="Nelson D."/>
            <person name="Pils B."/>
            <person name="Prigge M."/>
            <person name="Reiss B."/>
            <person name="Renner T."/>
            <person name="Rombauts S."/>
            <person name="Rushton P."/>
            <person name="Sanderfoot A."/>
            <person name="Schween G."/>
            <person name="Shiu S.-H."/>
            <person name="Stueber K."/>
            <person name="Theodoulou F.L."/>
            <person name="Tu H."/>
            <person name="Van de Peer Y."/>
            <person name="Verrier P.J."/>
            <person name="Waters E."/>
            <person name="Wood A."/>
            <person name="Yang L."/>
            <person name="Cove D."/>
            <person name="Cuming A."/>
            <person name="Hasebe M."/>
            <person name="Lucas S."/>
            <person name="Mishler D.B."/>
            <person name="Reski R."/>
            <person name="Grigoriev I."/>
            <person name="Quatrano R.S."/>
            <person name="Boore J.L."/>
        </authorList>
    </citation>
    <scope>NUCLEOTIDE SEQUENCE [LARGE SCALE GENOMIC DNA]</scope>
    <source>
        <strain evidence="3 4">cv. Gransden 2004</strain>
    </source>
</reference>
<dbReference type="AlphaFoldDB" id="A9RBI1"/>
<sequence>MGRGLLWATAEDLAKNKPLVLSLYRQYLRALSSTRLGLGFAAQQTKKEHVREIFNMGAEERSIHNIRELIAAAEYTLTQLRKGRIPRESYNK</sequence>
<protein>
    <recommendedName>
        <fullName evidence="1">LYR motif containing domain-containing protein</fullName>
    </recommendedName>
</protein>
<dbReference type="HOGENOM" id="CLU_155528_0_0_1"/>
<reference evidence="3" key="3">
    <citation type="submission" date="2020-12" db="UniProtKB">
        <authorList>
            <consortium name="EnsemblPlants"/>
        </authorList>
    </citation>
    <scope>IDENTIFICATION</scope>
</reference>
<dbReference type="EnsemblPlants" id="Pp3c3_2840V3.1">
    <property type="protein sequence ID" value="PAC:32940219.CDS.1"/>
    <property type="gene ID" value="Pp3c3_2840"/>
</dbReference>
<feature type="domain" description="LYR motif containing" evidence="1">
    <location>
        <begin position="12"/>
        <end position="81"/>
    </location>
</feature>
<organism evidence="2">
    <name type="scientific">Physcomitrium patens</name>
    <name type="common">Spreading-leaved earth moss</name>
    <name type="synonym">Physcomitrella patens</name>
    <dbReference type="NCBI Taxonomy" id="3218"/>
    <lineage>
        <taxon>Eukaryota</taxon>
        <taxon>Viridiplantae</taxon>
        <taxon>Streptophyta</taxon>
        <taxon>Embryophyta</taxon>
        <taxon>Bryophyta</taxon>
        <taxon>Bryophytina</taxon>
        <taxon>Bryopsida</taxon>
        <taxon>Funariidae</taxon>
        <taxon>Funariales</taxon>
        <taxon>Funariaceae</taxon>
        <taxon>Physcomitrium</taxon>
    </lineage>
</organism>
<dbReference type="Gramene" id="Pp3c3_2840V3.2">
    <property type="protein sequence ID" value="PAC:32940220.CDS.1"/>
    <property type="gene ID" value="Pp3c3_2840"/>
</dbReference>
<evidence type="ECO:0000259" key="1">
    <source>
        <dbReference type="Pfam" id="PF23655"/>
    </source>
</evidence>
<dbReference type="EMBL" id="ABEU02000003">
    <property type="protein sequence ID" value="PNR56937.1"/>
    <property type="molecule type" value="Genomic_DNA"/>
</dbReference>
<dbReference type="RefSeq" id="XP_024370240.1">
    <property type="nucleotide sequence ID" value="XM_024514472.2"/>
</dbReference>
<dbReference type="PANTHER" id="PTHR36724">
    <property type="entry name" value="COMPLEX 1 LYR-LIKE PROTEIN"/>
    <property type="match status" value="1"/>
</dbReference>
<evidence type="ECO:0000313" key="4">
    <source>
        <dbReference type="Proteomes" id="UP000006727"/>
    </source>
</evidence>
<dbReference type="Proteomes" id="UP000006727">
    <property type="component" value="Chromosome 3"/>
</dbReference>
<reference evidence="2 4" key="2">
    <citation type="journal article" date="2018" name="Plant J.">
        <title>The Physcomitrella patens chromosome-scale assembly reveals moss genome structure and evolution.</title>
        <authorList>
            <person name="Lang D."/>
            <person name="Ullrich K.K."/>
            <person name="Murat F."/>
            <person name="Fuchs J."/>
            <person name="Jenkins J."/>
            <person name="Haas F.B."/>
            <person name="Piednoel M."/>
            <person name="Gundlach H."/>
            <person name="Van Bel M."/>
            <person name="Meyberg R."/>
            <person name="Vives C."/>
            <person name="Morata J."/>
            <person name="Symeonidi A."/>
            <person name="Hiss M."/>
            <person name="Muchero W."/>
            <person name="Kamisugi Y."/>
            <person name="Saleh O."/>
            <person name="Blanc G."/>
            <person name="Decker E.L."/>
            <person name="van Gessel N."/>
            <person name="Grimwood J."/>
            <person name="Hayes R.D."/>
            <person name="Graham S.W."/>
            <person name="Gunter L.E."/>
            <person name="McDaniel S.F."/>
            <person name="Hoernstein S.N.W."/>
            <person name="Larsson A."/>
            <person name="Li F.W."/>
            <person name="Perroud P.F."/>
            <person name="Phillips J."/>
            <person name="Ranjan P."/>
            <person name="Rokshar D.S."/>
            <person name="Rothfels C.J."/>
            <person name="Schneider L."/>
            <person name="Shu S."/>
            <person name="Stevenson D.W."/>
            <person name="Thummler F."/>
            <person name="Tillich M."/>
            <person name="Villarreal Aguilar J.C."/>
            <person name="Widiez T."/>
            <person name="Wong G.K."/>
            <person name="Wymore A."/>
            <person name="Zhang Y."/>
            <person name="Zimmer A.D."/>
            <person name="Quatrano R.S."/>
            <person name="Mayer K.F.X."/>
            <person name="Goodstein D."/>
            <person name="Casacuberta J.M."/>
            <person name="Vandepoele K."/>
            <person name="Reski R."/>
            <person name="Cuming A.C."/>
            <person name="Tuskan G.A."/>
            <person name="Maumus F."/>
            <person name="Salse J."/>
            <person name="Schmutz J."/>
            <person name="Rensing S.A."/>
        </authorList>
    </citation>
    <scope>NUCLEOTIDE SEQUENCE [LARGE SCALE GENOMIC DNA]</scope>
    <source>
        <strain evidence="3 4">cv. Gransden 2004</strain>
    </source>
</reference>
<dbReference type="RefSeq" id="XP_073388728.1">
    <property type="nucleotide sequence ID" value="XM_073532627.1"/>
</dbReference>
<keyword evidence="4" id="KW-1185">Reference proteome</keyword>
<dbReference type="GeneID" id="112279787"/>
<dbReference type="RefSeq" id="XP_073388727.1">
    <property type="nucleotide sequence ID" value="XM_073532626.1"/>
</dbReference>
<dbReference type="EnsemblPlants" id="Pp3c3_2840V3.2">
    <property type="protein sequence ID" value="PAC:32940220.CDS.1"/>
    <property type="gene ID" value="Pp3c3_2840"/>
</dbReference>
<dbReference type="InterPro" id="IPR056185">
    <property type="entry name" value="LYRM_2_plant"/>
</dbReference>
<dbReference type="STRING" id="3218.A9RBI1"/>
<evidence type="ECO:0000313" key="3">
    <source>
        <dbReference type="EnsemblPlants" id="PAC:32940219.CDS.1"/>
    </source>
</evidence>
<dbReference type="OMA" id="RAMFMLG"/>
<dbReference type="RefSeq" id="XP_024370241.1">
    <property type="nucleotide sequence ID" value="XM_024514473.2"/>
</dbReference>
<proteinExistence type="predicted"/>
<dbReference type="eggNOG" id="KOG0802">
    <property type="taxonomic scope" value="Eukaryota"/>
</dbReference>
<gene>
    <name evidence="3" type="primary">LOC112279787</name>
    <name evidence="2" type="ORF">PHYPA_003930</name>
</gene>
<dbReference type="Gramene" id="Pp3c3_2840V3.1">
    <property type="protein sequence ID" value="PAC:32940219.CDS.1"/>
    <property type="gene ID" value="Pp3c3_2840"/>
</dbReference>
<name>A9RBI1_PHYPA</name>
<accession>A9RBI1</accession>
<dbReference type="PANTHER" id="PTHR36724:SF1">
    <property type="entry name" value="COMPLEX 1 LYR-LIKE PROTEIN"/>
    <property type="match status" value="1"/>
</dbReference>
<dbReference type="PaxDb" id="3218-PP1S1_491V6.1"/>
<dbReference type="OrthoDB" id="1907185at2759"/>